<keyword evidence="4" id="KW-1185">Reference proteome</keyword>
<organism evidence="3 4">
    <name type="scientific">Ceratopteris richardii</name>
    <name type="common">Triangle waterfern</name>
    <dbReference type="NCBI Taxonomy" id="49495"/>
    <lineage>
        <taxon>Eukaryota</taxon>
        <taxon>Viridiplantae</taxon>
        <taxon>Streptophyta</taxon>
        <taxon>Embryophyta</taxon>
        <taxon>Tracheophyta</taxon>
        <taxon>Polypodiopsida</taxon>
        <taxon>Polypodiidae</taxon>
        <taxon>Polypodiales</taxon>
        <taxon>Pteridineae</taxon>
        <taxon>Pteridaceae</taxon>
        <taxon>Parkerioideae</taxon>
        <taxon>Ceratopteris</taxon>
    </lineage>
</organism>
<dbReference type="PROSITE" id="PS50004">
    <property type="entry name" value="C2"/>
    <property type="match status" value="1"/>
</dbReference>
<dbReference type="OrthoDB" id="1915999at2759"/>
<name>A0A8T2TQ25_CERRI</name>
<proteinExistence type="predicted"/>
<dbReference type="CDD" id="cd04051">
    <property type="entry name" value="C2_SRC2_like"/>
    <property type="match status" value="1"/>
</dbReference>
<protein>
    <recommendedName>
        <fullName evidence="2">C2 domain-containing protein</fullName>
    </recommendedName>
</protein>
<evidence type="ECO:0000256" key="1">
    <source>
        <dbReference type="SAM" id="MobiDB-lite"/>
    </source>
</evidence>
<dbReference type="AlphaFoldDB" id="A0A8T2TQ25"/>
<dbReference type="Proteomes" id="UP000825935">
    <property type="component" value="Chromosome 11"/>
</dbReference>
<accession>A0A8T2TQ25</accession>
<dbReference type="Pfam" id="PF00168">
    <property type="entry name" value="C2"/>
    <property type="match status" value="1"/>
</dbReference>
<sequence>MALVDIEITLASARDLKNVNWKHGDLRAYVVAWIDDGSYFEEPPSGKIRTEVDNHGDTSPSWTQTLTLTFPKDKLQSAQLRLEVRHDRQRELDGTSDEEDKVEKQRKKALVGKASLALQDVADAGGYGESLDYTVKLKRPSGRPQGKLQLSVRLRERGWAPGTQRGYEWGSGYGQPYPAHAYPPSGYYGGYAGVPPPSPAYGDPYGSYPPGPYPPAPYGGYAPAQPYPAPVQGTYYGDAPPPAPQQPGSGGKGSKFGGLGTGLAVGALAGAVGGLALGEYVDHVEDEAAQEQAEEDAERYAELEAAREEGGYDGDDGDY</sequence>
<dbReference type="Gene3D" id="2.60.40.150">
    <property type="entry name" value="C2 domain"/>
    <property type="match status" value="1"/>
</dbReference>
<evidence type="ECO:0000313" key="4">
    <source>
        <dbReference type="Proteomes" id="UP000825935"/>
    </source>
</evidence>
<dbReference type="PANTHER" id="PTHR32246">
    <property type="entry name" value="INGRESSION PROTEIN FIC1"/>
    <property type="match status" value="1"/>
</dbReference>
<comment type="caution">
    <text evidence="3">The sequence shown here is derived from an EMBL/GenBank/DDBJ whole genome shotgun (WGS) entry which is preliminary data.</text>
</comment>
<dbReference type="EMBL" id="CM035416">
    <property type="protein sequence ID" value="KAH7425630.1"/>
    <property type="molecule type" value="Genomic_DNA"/>
</dbReference>
<gene>
    <name evidence="3" type="ORF">KP509_11G063500</name>
</gene>
<reference evidence="3" key="1">
    <citation type="submission" date="2021-08" db="EMBL/GenBank/DDBJ databases">
        <title>WGS assembly of Ceratopteris richardii.</title>
        <authorList>
            <person name="Marchant D.B."/>
            <person name="Chen G."/>
            <person name="Jenkins J."/>
            <person name="Shu S."/>
            <person name="Leebens-Mack J."/>
            <person name="Grimwood J."/>
            <person name="Schmutz J."/>
            <person name="Soltis P."/>
            <person name="Soltis D."/>
            <person name="Chen Z.-H."/>
        </authorList>
    </citation>
    <scope>NUCLEOTIDE SEQUENCE</scope>
    <source>
        <strain evidence="3">Whitten #5841</strain>
        <tissue evidence="3">Leaf</tissue>
    </source>
</reference>
<dbReference type="InterPro" id="IPR044750">
    <property type="entry name" value="C2_SRC2/BAP"/>
</dbReference>
<dbReference type="EMBL" id="CM035416">
    <property type="protein sequence ID" value="KAH7425632.1"/>
    <property type="molecule type" value="Genomic_DNA"/>
</dbReference>
<dbReference type="OMA" id="RYYDNNP"/>
<dbReference type="InterPro" id="IPR035892">
    <property type="entry name" value="C2_domain_sf"/>
</dbReference>
<feature type="compositionally biased region" description="Acidic residues" evidence="1">
    <location>
        <begin position="286"/>
        <end position="297"/>
    </location>
</feature>
<feature type="region of interest" description="Disordered" evidence="1">
    <location>
        <begin position="232"/>
        <end position="255"/>
    </location>
</feature>
<evidence type="ECO:0000259" key="2">
    <source>
        <dbReference type="PROSITE" id="PS50004"/>
    </source>
</evidence>
<evidence type="ECO:0000313" key="3">
    <source>
        <dbReference type="EMBL" id="KAH7425631.1"/>
    </source>
</evidence>
<feature type="domain" description="C2" evidence="2">
    <location>
        <begin position="1"/>
        <end position="131"/>
    </location>
</feature>
<dbReference type="PANTHER" id="PTHR32246:SF20">
    <property type="entry name" value="CALCIUM-DEPENDENT LIPID-BINDING (CALB DOMAIN) FAMILY PROTEIN"/>
    <property type="match status" value="1"/>
</dbReference>
<dbReference type="SMART" id="SM00239">
    <property type="entry name" value="C2"/>
    <property type="match status" value="1"/>
</dbReference>
<dbReference type="InterPro" id="IPR000008">
    <property type="entry name" value="C2_dom"/>
</dbReference>
<feature type="compositionally biased region" description="Basic and acidic residues" evidence="1">
    <location>
        <begin position="298"/>
        <end position="310"/>
    </location>
</feature>
<dbReference type="SUPFAM" id="SSF49562">
    <property type="entry name" value="C2 domain (Calcium/lipid-binding domain, CaLB)"/>
    <property type="match status" value="1"/>
</dbReference>
<dbReference type="EMBL" id="CM035416">
    <property type="protein sequence ID" value="KAH7425631.1"/>
    <property type="molecule type" value="Genomic_DNA"/>
</dbReference>
<dbReference type="GO" id="GO:0006952">
    <property type="term" value="P:defense response"/>
    <property type="evidence" value="ECO:0007669"/>
    <property type="project" value="InterPro"/>
</dbReference>
<feature type="region of interest" description="Disordered" evidence="1">
    <location>
        <begin position="286"/>
        <end position="319"/>
    </location>
</feature>